<evidence type="ECO:0000313" key="1">
    <source>
        <dbReference type="EMBL" id="NYE69735.1"/>
    </source>
</evidence>
<comment type="caution">
    <text evidence="1">The sequence shown here is derived from an EMBL/GenBank/DDBJ whole genome shotgun (WGS) entry which is preliminary data.</text>
</comment>
<dbReference type="RefSeq" id="WP_179748699.1">
    <property type="nucleotide sequence ID" value="NZ_JACCBU010000001.1"/>
</dbReference>
<gene>
    <name evidence="1" type="ORF">BKA15_001064</name>
</gene>
<proteinExistence type="predicted"/>
<reference evidence="1 2" key="1">
    <citation type="submission" date="2020-07" db="EMBL/GenBank/DDBJ databases">
        <title>Sequencing the genomes of 1000 actinobacteria strains.</title>
        <authorList>
            <person name="Klenk H.-P."/>
        </authorList>
    </citation>
    <scope>NUCLEOTIDE SEQUENCE [LARGE SCALE GENOMIC DNA]</scope>
    <source>
        <strain evidence="1 2">DSM 22083</strain>
    </source>
</reference>
<dbReference type="Gene3D" id="3.30.530.20">
    <property type="match status" value="1"/>
</dbReference>
<organism evidence="1 2">
    <name type="scientific">Microlunatus parietis</name>
    <dbReference type="NCBI Taxonomy" id="682979"/>
    <lineage>
        <taxon>Bacteria</taxon>
        <taxon>Bacillati</taxon>
        <taxon>Actinomycetota</taxon>
        <taxon>Actinomycetes</taxon>
        <taxon>Propionibacteriales</taxon>
        <taxon>Propionibacteriaceae</taxon>
        <taxon>Microlunatus</taxon>
    </lineage>
</organism>
<dbReference type="InterPro" id="IPR019639">
    <property type="entry name" value="DUF2505"/>
</dbReference>
<keyword evidence="2" id="KW-1185">Reference proteome</keyword>
<dbReference type="InterPro" id="IPR023393">
    <property type="entry name" value="START-like_dom_sf"/>
</dbReference>
<name>A0A7Y9LAM1_9ACTN</name>
<evidence type="ECO:0008006" key="3">
    <source>
        <dbReference type="Google" id="ProtNLM"/>
    </source>
</evidence>
<protein>
    <recommendedName>
        <fullName evidence="3">Carbon monoxide dehydrogenase subunit G</fullName>
    </recommendedName>
</protein>
<accession>A0A7Y9LAM1</accession>
<sequence>MEISARVEFTADPDRVFTMVTDQRYLERVCQASHAEEYSASVDGMTTNTSRTLPAPEIAARFTGPTLTVKEQIEWGEAGPDGSRTAKVTLTVPGQPVEMNGRLALTAGGPGTVIELTGELKVSIPLLGRKLEQAAAPAVLAGFDVQQKVGTDWLAATA</sequence>
<evidence type="ECO:0000313" key="2">
    <source>
        <dbReference type="Proteomes" id="UP000569914"/>
    </source>
</evidence>
<dbReference type="Proteomes" id="UP000569914">
    <property type="component" value="Unassembled WGS sequence"/>
</dbReference>
<dbReference type="Pfam" id="PF10698">
    <property type="entry name" value="DUF2505"/>
    <property type="match status" value="1"/>
</dbReference>
<dbReference type="AlphaFoldDB" id="A0A7Y9LAM1"/>
<dbReference type="EMBL" id="JACCBU010000001">
    <property type="protein sequence ID" value="NYE69735.1"/>
    <property type="molecule type" value="Genomic_DNA"/>
</dbReference>
<dbReference type="SUPFAM" id="SSF55961">
    <property type="entry name" value="Bet v1-like"/>
    <property type="match status" value="1"/>
</dbReference>